<dbReference type="SUPFAM" id="SSF161098">
    <property type="entry name" value="MetI-like"/>
    <property type="match status" value="1"/>
</dbReference>
<dbReference type="PROSITE" id="PS50928">
    <property type="entry name" value="ABC_TM1"/>
    <property type="match status" value="1"/>
</dbReference>
<evidence type="ECO:0000256" key="1">
    <source>
        <dbReference type="ARBA" id="ARBA00004651"/>
    </source>
</evidence>
<dbReference type="GO" id="GO:0005886">
    <property type="term" value="C:plasma membrane"/>
    <property type="evidence" value="ECO:0007669"/>
    <property type="project" value="UniProtKB-SubCell"/>
</dbReference>
<sequence>MAQRVAYLGRRAGHLLAVLLLLSVGTFLMLELLPGNLTDSLLGDNARPQDIALLEAQLGLDKPLPQRFGAWVWNAVQGDLGRSPLSGEAVTEAIAHRLPVSVQLMLFAQILALAMALPLGIWAGYREGGLVDRLVSSASFGVLAVPHFVLGLLLILVLAIWLRWFPATGYVPFSDNPFESIRSMTLPSLTLALVEAPVYLRLLRSDLATTLREEFVTVARAKGLPDWQILLRHALRPSMFSLITVMGINIGHLIGGAVIIETVFALPGVGRLLIEAITRRDYLTLQGVVLFIGTTFVVVNLMVDALYSVLDPRLSARHG</sequence>
<keyword evidence="3" id="KW-1003">Cell membrane</keyword>
<reference evidence="9 10" key="1">
    <citation type="journal article" date="2019" name="Environ. Microbiol.">
        <title>Species interactions and distinct microbial communities in high Arctic permafrost affected cryosols are associated with the CH4 and CO2 gas fluxes.</title>
        <authorList>
            <person name="Altshuler I."/>
            <person name="Hamel J."/>
            <person name="Turney S."/>
            <person name="Magnuson E."/>
            <person name="Levesque R."/>
            <person name="Greer C."/>
            <person name="Whyte L.G."/>
        </authorList>
    </citation>
    <scope>NUCLEOTIDE SEQUENCE [LARGE SCALE GENOMIC DNA]</scope>
    <source>
        <strain evidence="9 10">S06.C</strain>
    </source>
</reference>
<feature type="transmembrane region" description="Helical" evidence="7">
    <location>
        <begin position="12"/>
        <end position="30"/>
    </location>
</feature>
<dbReference type="PANTHER" id="PTHR43163:SF3">
    <property type="entry name" value="PEPTIDE ABC TRANSPORTER PERMEASE PROTEIN"/>
    <property type="match status" value="1"/>
</dbReference>
<name>A0A502DD23_9BURK</name>
<dbReference type="InterPro" id="IPR000515">
    <property type="entry name" value="MetI-like"/>
</dbReference>
<feature type="transmembrane region" description="Helical" evidence="7">
    <location>
        <begin position="240"/>
        <end position="265"/>
    </location>
</feature>
<protein>
    <submittedName>
        <fullName evidence="9">ABC transporter permease</fullName>
    </submittedName>
</protein>
<dbReference type="PANTHER" id="PTHR43163">
    <property type="entry name" value="DIPEPTIDE TRANSPORT SYSTEM PERMEASE PROTEIN DPPB-RELATED"/>
    <property type="match status" value="1"/>
</dbReference>
<organism evidence="9 10">
    <name type="scientific">Variovorax guangxiensis</name>
    <dbReference type="NCBI Taxonomy" id="1775474"/>
    <lineage>
        <taxon>Bacteria</taxon>
        <taxon>Pseudomonadati</taxon>
        <taxon>Pseudomonadota</taxon>
        <taxon>Betaproteobacteria</taxon>
        <taxon>Burkholderiales</taxon>
        <taxon>Comamonadaceae</taxon>
        <taxon>Variovorax</taxon>
    </lineage>
</organism>
<evidence type="ECO:0000259" key="8">
    <source>
        <dbReference type="PROSITE" id="PS50928"/>
    </source>
</evidence>
<feature type="transmembrane region" description="Helical" evidence="7">
    <location>
        <begin position="137"/>
        <end position="164"/>
    </location>
</feature>
<feature type="domain" description="ABC transmembrane type-1" evidence="8">
    <location>
        <begin position="98"/>
        <end position="307"/>
    </location>
</feature>
<evidence type="ECO:0000256" key="3">
    <source>
        <dbReference type="ARBA" id="ARBA00022475"/>
    </source>
</evidence>
<feature type="transmembrane region" description="Helical" evidence="7">
    <location>
        <begin position="184"/>
        <end position="203"/>
    </location>
</feature>
<keyword evidence="5 7" id="KW-1133">Transmembrane helix</keyword>
<evidence type="ECO:0000256" key="5">
    <source>
        <dbReference type="ARBA" id="ARBA00022989"/>
    </source>
</evidence>
<dbReference type="InterPro" id="IPR035906">
    <property type="entry name" value="MetI-like_sf"/>
</dbReference>
<comment type="similarity">
    <text evidence="7">Belongs to the binding-protein-dependent transport system permease family.</text>
</comment>
<dbReference type="InterPro" id="IPR045621">
    <property type="entry name" value="BPD_transp_1_N"/>
</dbReference>
<keyword evidence="6 7" id="KW-0472">Membrane</keyword>
<evidence type="ECO:0000256" key="2">
    <source>
        <dbReference type="ARBA" id="ARBA00022448"/>
    </source>
</evidence>
<evidence type="ECO:0000256" key="7">
    <source>
        <dbReference type="RuleBase" id="RU363032"/>
    </source>
</evidence>
<feature type="transmembrane region" description="Helical" evidence="7">
    <location>
        <begin position="106"/>
        <end position="125"/>
    </location>
</feature>
<proteinExistence type="inferred from homology"/>
<comment type="subcellular location">
    <subcellularLocation>
        <location evidence="1 7">Cell membrane</location>
        <topology evidence="1 7">Multi-pass membrane protein</topology>
    </subcellularLocation>
</comment>
<dbReference type="EMBL" id="RCZI01000009">
    <property type="protein sequence ID" value="TPG23567.1"/>
    <property type="molecule type" value="Genomic_DNA"/>
</dbReference>
<gene>
    <name evidence="9" type="ORF">EAH82_20405</name>
</gene>
<dbReference type="Proteomes" id="UP000319212">
    <property type="component" value="Unassembled WGS sequence"/>
</dbReference>
<dbReference type="Pfam" id="PF19300">
    <property type="entry name" value="BPD_transp_1_N"/>
    <property type="match status" value="1"/>
</dbReference>
<evidence type="ECO:0000256" key="6">
    <source>
        <dbReference type="ARBA" id="ARBA00023136"/>
    </source>
</evidence>
<keyword evidence="2 7" id="KW-0813">Transport</keyword>
<evidence type="ECO:0000313" key="10">
    <source>
        <dbReference type="Proteomes" id="UP000319212"/>
    </source>
</evidence>
<dbReference type="CDD" id="cd06261">
    <property type="entry name" value="TM_PBP2"/>
    <property type="match status" value="1"/>
</dbReference>
<dbReference type="Pfam" id="PF00528">
    <property type="entry name" value="BPD_transp_1"/>
    <property type="match status" value="1"/>
</dbReference>
<evidence type="ECO:0000313" key="9">
    <source>
        <dbReference type="EMBL" id="TPG23567.1"/>
    </source>
</evidence>
<comment type="caution">
    <text evidence="9">The sequence shown here is derived from an EMBL/GenBank/DDBJ whole genome shotgun (WGS) entry which is preliminary data.</text>
</comment>
<dbReference type="Gene3D" id="1.10.3720.10">
    <property type="entry name" value="MetI-like"/>
    <property type="match status" value="1"/>
</dbReference>
<evidence type="ECO:0000256" key="4">
    <source>
        <dbReference type="ARBA" id="ARBA00022692"/>
    </source>
</evidence>
<dbReference type="OrthoDB" id="9803623at2"/>
<keyword evidence="4 7" id="KW-0812">Transmembrane</keyword>
<accession>A0A502DD23</accession>
<dbReference type="AlphaFoldDB" id="A0A502DD23"/>
<feature type="transmembrane region" description="Helical" evidence="7">
    <location>
        <begin position="285"/>
        <end position="310"/>
    </location>
</feature>
<dbReference type="GO" id="GO:0055085">
    <property type="term" value="P:transmembrane transport"/>
    <property type="evidence" value="ECO:0007669"/>
    <property type="project" value="InterPro"/>
</dbReference>